<proteinExistence type="predicted"/>
<dbReference type="AlphaFoldDB" id="A0A0A9ZAQ5"/>
<dbReference type="EMBL" id="GBHO01031337">
    <property type="protein sequence ID" value="JAG12267.1"/>
    <property type="molecule type" value="Transcribed_RNA"/>
</dbReference>
<evidence type="ECO:0000313" key="1">
    <source>
        <dbReference type="EMBL" id="JAG12267.1"/>
    </source>
</evidence>
<protein>
    <submittedName>
        <fullName evidence="4">Protein traC</fullName>
    </submittedName>
</protein>
<evidence type="ECO:0000313" key="3">
    <source>
        <dbReference type="EMBL" id="JAG40970.1"/>
    </source>
</evidence>
<evidence type="ECO:0000313" key="2">
    <source>
        <dbReference type="EMBL" id="JAG19149.1"/>
    </source>
</evidence>
<dbReference type="EMBL" id="GBHO01024455">
    <property type="protein sequence ID" value="JAG19149.1"/>
    <property type="molecule type" value="Transcribed_RNA"/>
</dbReference>
<organism evidence="4">
    <name type="scientific">Lygus hesperus</name>
    <name type="common">Western plant bug</name>
    <dbReference type="NCBI Taxonomy" id="30085"/>
    <lineage>
        <taxon>Eukaryota</taxon>
        <taxon>Metazoa</taxon>
        <taxon>Ecdysozoa</taxon>
        <taxon>Arthropoda</taxon>
        <taxon>Hexapoda</taxon>
        <taxon>Insecta</taxon>
        <taxon>Pterygota</taxon>
        <taxon>Neoptera</taxon>
        <taxon>Paraneoptera</taxon>
        <taxon>Hemiptera</taxon>
        <taxon>Heteroptera</taxon>
        <taxon>Panheteroptera</taxon>
        <taxon>Cimicomorpha</taxon>
        <taxon>Miridae</taxon>
        <taxon>Mirini</taxon>
        <taxon>Lygus</taxon>
    </lineage>
</organism>
<sequence length="110" mass="12450">MELFNCLLAPGFTIHVDLIAPTLNARPGPLYQNWGQLFIHRVLFLSVWVELVQGWGVGGNVCSNGWRLLTQSQVNINSFVKSGYCTKRWICQGYLQRLKSILLFAAPLEL</sequence>
<evidence type="ECO:0000313" key="4">
    <source>
        <dbReference type="EMBL" id="JAG40971.1"/>
    </source>
</evidence>
<reference evidence="4" key="2">
    <citation type="submission" date="2014-07" db="EMBL/GenBank/DDBJ databases">
        <authorList>
            <person name="Hull J."/>
        </authorList>
    </citation>
    <scope>NUCLEOTIDE SEQUENCE</scope>
</reference>
<dbReference type="EMBL" id="GBHO01002634">
    <property type="protein sequence ID" value="JAG40970.1"/>
    <property type="molecule type" value="Transcribed_RNA"/>
</dbReference>
<gene>
    <name evidence="4" type="primary">traC_11</name>
    <name evidence="3" type="synonym">traC_4</name>
    <name evidence="1" type="synonym">traC_6</name>
    <name evidence="2" type="synonym">traC_9</name>
    <name evidence="2" type="ORF">CM83_48103</name>
    <name evidence="4" type="ORF">CM83_48168</name>
    <name evidence="3" type="ORF">CM83_48170</name>
    <name evidence="1" type="ORF">CM83_48182</name>
</gene>
<dbReference type="EMBL" id="GBHO01002633">
    <property type="protein sequence ID" value="JAG40971.1"/>
    <property type="molecule type" value="Transcribed_RNA"/>
</dbReference>
<name>A0A0A9ZAQ5_LYGHE</name>
<accession>A0A0A9ZAQ5</accession>
<reference evidence="4" key="1">
    <citation type="journal article" date="2014" name="PLoS ONE">
        <title>Transcriptome-Based Identification of ABC Transporters in the Western Tarnished Plant Bug Lygus hesperus.</title>
        <authorList>
            <person name="Hull J.J."/>
            <person name="Chaney K."/>
            <person name="Geib S.M."/>
            <person name="Fabrick J.A."/>
            <person name="Brent C.S."/>
            <person name="Walsh D."/>
            <person name="Lavine L.C."/>
        </authorList>
    </citation>
    <scope>NUCLEOTIDE SEQUENCE</scope>
</reference>